<keyword evidence="6" id="KW-0564">Palmitate</keyword>
<dbReference type="InterPro" id="IPR008844">
    <property type="entry name" value="Spore_GerAC-like"/>
</dbReference>
<dbReference type="RefSeq" id="WP_336496672.1">
    <property type="nucleotide sequence ID" value="NZ_JBAWSY010000002.1"/>
</dbReference>
<evidence type="ECO:0000313" key="11">
    <source>
        <dbReference type="Proteomes" id="UP001364890"/>
    </source>
</evidence>
<evidence type="ECO:0000256" key="3">
    <source>
        <dbReference type="ARBA" id="ARBA00022544"/>
    </source>
</evidence>
<keyword evidence="4" id="KW-0732">Signal</keyword>
<dbReference type="EMBL" id="JBAWSY010000002">
    <property type="protein sequence ID" value="MEI4769129.1"/>
    <property type="molecule type" value="Genomic_DNA"/>
</dbReference>
<evidence type="ECO:0000256" key="1">
    <source>
        <dbReference type="ARBA" id="ARBA00004635"/>
    </source>
</evidence>
<dbReference type="PANTHER" id="PTHR35789">
    <property type="entry name" value="SPORE GERMINATION PROTEIN B3"/>
    <property type="match status" value="1"/>
</dbReference>
<dbReference type="InterPro" id="IPR038501">
    <property type="entry name" value="Spore_GerAC_C_sf"/>
</dbReference>
<keyword evidence="3" id="KW-0309">Germination</keyword>
<organism evidence="10 11">
    <name type="scientific">Psychrobacillus mangrovi</name>
    <dbReference type="NCBI Taxonomy" id="3117745"/>
    <lineage>
        <taxon>Bacteria</taxon>
        <taxon>Bacillati</taxon>
        <taxon>Bacillota</taxon>
        <taxon>Bacilli</taxon>
        <taxon>Bacillales</taxon>
        <taxon>Bacillaceae</taxon>
        <taxon>Psychrobacillus</taxon>
    </lineage>
</organism>
<evidence type="ECO:0000256" key="7">
    <source>
        <dbReference type="ARBA" id="ARBA00023288"/>
    </source>
</evidence>
<keyword evidence="11" id="KW-1185">Reference proteome</keyword>
<keyword evidence="7" id="KW-0449">Lipoprotein</keyword>
<feature type="domain" description="Spore germination GerAC-like C-terminal" evidence="8">
    <location>
        <begin position="201"/>
        <end position="363"/>
    </location>
</feature>
<dbReference type="Proteomes" id="UP001364890">
    <property type="component" value="Unassembled WGS sequence"/>
</dbReference>
<feature type="domain" description="Spore germination protein N-terminal" evidence="9">
    <location>
        <begin position="28"/>
        <end position="192"/>
    </location>
</feature>
<dbReference type="PROSITE" id="PS51257">
    <property type="entry name" value="PROKAR_LIPOPROTEIN"/>
    <property type="match status" value="1"/>
</dbReference>
<protein>
    <submittedName>
        <fullName evidence="10">Ger(X)C family spore germination protein</fullName>
    </submittedName>
</protein>
<dbReference type="Gene3D" id="3.30.300.210">
    <property type="entry name" value="Nutrient germinant receptor protein C, domain 3"/>
    <property type="match status" value="1"/>
</dbReference>
<comment type="subcellular location">
    <subcellularLocation>
        <location evidence="1">Membrane</location>
        <topology evidence="1">Lipid-anchor</topology>
    </subcellularLocation>
</comment>
<evidence type="ECO:0000256" key="4">
    <source>
        <dbReference type="ARBA" id="ARBA00022729"/>
    </source>
</evidence>
<gene>
    <name evidence="10" type="ORF">WAX74_05565</name>
</gene>
<comment type="caution">
    <text evidence="10">The sequence shown here is derived from an EMBL/GenBank/DDBJ whole genome shotgun (WGS) entry which is preliminary data.</text>
</comment>
<evidence type="ECO:0000259" key="9">
    <source>
        <dbReference type="Pfam" id="PF25198"/>
    </source>
</evidence>
<evidence type="ECO:0000256" key="5">
    <source>
        <dbReference type="ARBA" id="ARBA00023136"/>
    </source>
</evidence>
<evidence type="ECO:0000256" key="6">
    <source>
        <dbReference type="ARBA" id="ARBA00023139"/>
    </source>
</evidence>
<dbReference type="PANTHER" id="PTHR35789:SF1">
    <property type="entry name" value="SPORE GERMINATION PROTEIN B3"/>
    <property type="match status" value="1"/>
</dbReference>
<dbReference type="Pfam" id="PF05504">
    <property type="entry name" value="Spore_GerAC"/>
    <property type="match status" value="1"/>
</dbReference>
<dbReference type="InterPro" id="IPR057336">
    <property type="entry name" value="GerAC_N"/>
</dbReference>
<dbReference type="NCBIfam" id="TIGR02887">
    <property type="entry name" value="spore_ger_x_C"/>
    <property type="match status" value="1"/>
</dbReference>
<evidence type="ECO:0000313" key="10">
    <source>
        <dbReference type="EMBL" id="MEI4769129.1"/>
    </source>
</evidence>
<accession>A0ABU8F293</accession>
<comment type="similarity">
    <text evidence="2">Belongs to the GerABKC lipoprotein family.</text>
</comment>
<sequence>MKVKFIPIVFTFCLTMLAGCTAKELKIPLEDIGMVGVMAFDYLDEEQSQITVAIPQYDPQAKEHTQIFSVSSDLISKGIVEIETLSDKKIVLNQLRVVLVNEQFALHGDVQNAIKQLYRNAEVGNKVLIAVVKESAGDMLKGEYPDKPSVIFYLNDLLQPSINTAFNPNTNIHDFMYTQTNPVFDSIVPFLETKDGKIEIDGIALFKGEVMHKRLSTNEGLIIQALQGRKKLAPLNIELKKEKLLIDLIDSKVKIKSNKNLEEPKLNIELKMSGTLIEFRGERENNLKSVDEIAELEKDVNEKVKQDISKFLEELKKIEVDPIGLTENFRMHYKGNWDKALTNETISKLEWDIQVDTSILSTGILR</sequence>
<reference evidence="10 11" key="1">
    <citation type="submission" date="2024-01" db="EMBL/GenBank/DDBJ databases">
        <title>Seven novel Bacillus-like species.</title>
        <authorList>
            <person name="Liu G."/>
        </authorList>
    </citation>
    <scope>NUCLEOTIDE SEQUENCE [LARGE SCALE GENOMIC DNA]</scope>
    <source>
        <strain evidence="10 11">FJAT-51614</strain>
    </source>
</reference>
<proteinExistence type="inferred from homology"/>
<dbReference type="Pfam" id="PF25198">
    <property type="entry name" value="Spore_GerAC_N"/>
    <property type="match status" value="1"/>
</dbReference>
<name>A0ABU8F293_9BACI</name>
<dbReference type="InterPro" id="IPR046953">
    <property type="entry name" value="Spore_GerAC-like_C"/>
</dbReference>
<keyword evidence="5" id="KW-0472">Membrane</keyword>
<evidence type="ECO:0000259" key="8">
    <source>
        <dbReference type="Pfam" id="PF05504"/>
    </source>
</evidence>
<evidence type="ECO:0000256" key="2">
    <source>
        <dbReference type="ARBA" id="ARBA00007886"/>
    </source>
</evidence>